<dbReference type="InterPro" id="IPR013087">
    <property type="entry name" value="Znf_C2H2_type"/>
</dbReference>
<evidence type="ECO:0000313" key="5">
    <source>
        <dbReference type="Proteomes" id="UP000078544"/>
    </source>
</evidence>
<feature type="region of interest" description="Disordered" evidence="2">
    <location>
        <begin position="431"/>
        <end position="451"/>
    </location>
</feature>
<gene>
    <name evidence="4" type="ORF">AAL_02346</name>
</gene>
<accession>A0A168EHC5</accession>
<dbReference type="Proteomes" id="UP000078544">
    <property type="component" value="Unassembled WGS sequence"/>
</dbReference>
<protein>
    <submittedName>
        <fullName evidence="4">Zinc finger, C2H2</fullName>
    </submittedName>
</protein>
<sequence>MMDGSHMAFAGHLDAGSRISHEDMSNLHFDFDSFITPDHTLSAGFPPYDHCIHDDTCLHFPQSGKSQEKNQLGHAQTPPVISSSKFPSNQSQPDRRDHTRSKSQMNRPSSLDQSEDYNWDTILSESGLANCNFQTGVGGMDGYCKDDDCISMTCSSACEGSCPSQCGETSRAVCCDDDACGTPQLCVDEDCHGADRPCTDTKCVVDPSVGTLPPAVSPAITSSDKAAAAALASFGGNQPPMMQNAFLQPSLSTNPRHGFVSLPNMPCGDLSMDSLLANVNGHPAFPNQQQPVAFEVALANHILQHHDPTHGLAHQGFCVANDPSQLIAKCTLPKYNPNDPANTDPYLPQIPSHECGFTIHDPNEFAQHIFQEHRPNLMMHAHQYGLSGPSHAHCHSNTHHHYDNSGPFFNFNAAPSSKPFSPSLSPLTNLSMGPSLSTTPASLSTPSPLSSELPLEDLSSCTKLSLPPVETEARVMVQEDHYTCRWVKGNGLICGQRFENDEQLQKHCKHDHLKQLKKVNDGFKCGWEGCLRDTCFTQRSKVERHMQVHTGCKEAIVHPPK</sequence>
<comment type="caution">
    <text evidence="4">The sequence shown here is derived from an EMBL/GenBank/DDBJ whole genome shotgun (WGS) entry which is preliminary data.</text>
</comment>
<feature type="compositionally biased region" description="Polar residues" evidence="2">
    <location>
        <begin position="102"/>
        <end position="112"/>
    </location>
</feature>
<keyword evidence="1" id="KW-0863">Zinc-finger</keyword>
<feature type="compositionally biased region" description="Polar residues" evidence="2">
    <location>
        <begin position="63"/>
        <end position="92"/>
    </location>
</feature>
<keyword evidence="5" id="KW-1185">Reference proteome</keyword>
<feature type="compositionally biased region" description="Low complexity" evidence="2">
    <location>
        <begin position="434"/>
        <end position="451"/>
    </location>
</feature>
<evidence type="ECO:0000313" key="4">
    <source>
        <dbReference type="EMBL" id="KZZ98795.1"/>
    </source>
</evidence>
<feature type="domain" description="C2H2-type" evidence="3">
    <location>
        <begin position="482"/>
        <end position="517"/>
    </location>
</feature>
<organism evidence="4 5">
    <name type="scientific">Moelleriella libera RCEF 2490</name>
    <dbReference type="NCBI Taxonomy" id="1081109"/>
    <lineage>
        <taxon>Eukaryota</taxon>
        <taxon>Fungi</taxon>
        <taxon>Dikarya</taxon>
        <taxon>Ascomycota</taxon>
        <taxon>Pezizomycotina</taxon>
        <taxon>Sordariomycetes</taxon>
        <taxon>Hypocreomycetidae</taxon>
        <taxon>Hypocreales</taxon>
        <taxon>Clavicipitaceae</taxon>
        <taxon>Moelleriella</taxon>
    </lineage>
</organism>
<dbReference type="STRING" id="1081109.A0A168EHC5"/>
<dbReference type="AlphaFoldDB" id="A0A168EHC5"/>
<dbReference type="GO" id="GO:0008270">
    <property type="term" value="F:zinc ion binding"/>
    <property type="evidence" value="ECO:0007669"/>
    <property type="project" value="UniProtKB-KW"/>
</dbReference>
<dbReference type="PROSITE" id="PS50157">
    <property type="entry name" value="ZINC_FINGER_C2H2_2"/>
    <property type="match status" value="2"/>
</dbReference>
<dbReference type="EMBL" id="AZGY01000004">
    <property type="protein sequence ID" value="KZZ98795.1"/>
    <property type="molecule type" value="Genomic_DNA"/>
</dbReference>
<keyword evidence="1" id="KW-0862">Zinc</keyword>
<reference evidence="4 5" key="1">
    <citation type="journal article" date="2016" name="Genome Biol. Evol.">
        <title>Divergent and convergent evolution of fungal pathogenicity.</title>
        <authorList>
            <person name="Shang Y."/>
            <person name="Xiao G."/>
            <person name="Zheng P."/>
            <person name="Cen K."/>
            <person name="Zhan S."/>
            <person name="Wang C."/>
        </authorList>
    </citation>
    <scope>NUCLEOTIDE SEQUENCE [LARGE SCALE GENOMIC DNA]</scope>
    <source>
        <strain evidence="4 5">RCEF 2490</strain>
    </source>
</reference>
<keyword evidence="1" id="KW-0479">Metal-binding</keyword>
<evidence type="ECO:0000256" key="1">
    <source>
        <dbReference type="PROSITE-ProRule" id="PRU00042"/>
    </source>
</evidence>
<feature type="region of interest" description="Disordered" evidence="2">
    <location>
        <begin position="62"/>
        <end position="117"/>
    </location>
</feature>
<evidence type="ECO:0000256" key="2">
    <source>
        <dbReference type="SAM" id="MobiDB-lite"/>
    </source>
</evidence>
<dbReference type="OrthoDB" id="3437960at2759"/>
<name>A0A168EHC5_9HYPO</name>
<evidence type="ECO:0000259" key="3">
    <source>
        <dbReference type="PROSITE" id="PS50157"/>
    </source>
</evidence>
<dbReference type="Gene3D" id="3.30.160.60">
    <property type="entry name" value="Classic Zinc Finger"/>
    <property type="match status" value="1"/>
</dbReference>
<proteinExistence type="predicted"/>
<feature type="domain" description="C2H2-type" evidence="3">
    <location>
        <begin position="523"/>
        <end position="554"/>
    </location>
</feature>